<gene>
    <name evidence="1" type="ORF">F5148DRAFT_1154378</name>
</gene>
<evidence type="ECO:0000313" key="2">
    <source>
        <dbReference type="Proteomes" id="UP001207468"/>
    </source>
</evidence>
<dbReference type="Proteomes" id="UP001207468">
    <property type="component" value="Unassembled WGS sequence"/>
</dbReference>
<name>A0ACC0TRU5_9AGAM</name>
<keyword evidence="2" id="KW-1185">Reference proteome</keyword>
<protein>
    <submittedName>
        <fullName evidence="1">Uncharacterized protein</fullName>
    </submittedName>
</protein>
<comment type="caution">
    <text evidence="1">The sequence shown here is derived from an EMBL/GenBank/DDBJ whole genome shotgun (WGS) entry which is preliminary data.</text>
</comment>
<proteinExistence type="predicted"/>
<dbReference type="EMBL" id="JAGFNK010000902">
    <property type="protein sequence ID" value="KAI9437392.1"/>
    <property type="molecule type" value="Genomic_DNA"/>
</dbReference>
<evidence type="ECO:0000313" key="1">
    <source>
        <dbReference type="EMBL" id="KAI9437392.1"/>
    </source>
</evidence>
<reference evidence="1" key="1">
    <citation type="submission" date="2021-03" db="EMBL/GenBank/DDBJ databases">
        <title>Evolutionary priming and transition to the ectomycorrhizal habit in an iconic lineage of mushroom-forming fungi: is preadaptation a requirement?</title>
        <authorList>
            <consortium name="DOE Joint Genome Institute"/>
            <person name="Looney B.P."/>
            <person name="Miyauchi S."/>
            <person name="Morin E."/>
            <person name="Drula E."/>
            <person name="Courty P.E."/>
            <person name="Chicoki N."/>
            <person name="Fauchery L."/>
            <person name="Kohler A."/>
            <person name="Kuo A."/>
            <person name="LaButti K."/>
            <person name="Pangilinan J."/>
            <person name="Lipzen A."/>
            <person name="Riley R."/>
            <person name="Andreopoulos W."/>
            <person name="He G."/>
            <person name="Johnson J."/>
            <person name="Barry K.W."/>
            <person name="Grigoriev I.V."/>
            <person name="Nagy L."/>
            <person name="Hibbett D."/>
            <person name="Henrissat B."/>
            <person name="Matheny P.B."/>
            <person name="Labbe J."/>
            <person name="Martin A.F."/>
        </authorList>
    </citation>
    <scope>NUCLEOTIDE SEQUENCE</scope>
    <source>
        <strain evidence="1">BPL698</strain>
    </source>
</reference>
<sequence>MTLPLRVPWEDDPRMWSVRVKLGREADVVFQICRRCLVPNEIHPPAVTSAFALSSVPGHVFIEAFNITDVCRAVNGLVTVRDKQPIFIPPTECVGVLSSHPLLCSQIEKGQWVRCLAGRYHDDIGHICESSVPMNQWYAVVAFVPRIPQPGGKRKRDGRPSPQAWTAGELTQQYGENRVKVLGPGQFGFKGYRVQGLPAFAASLRCFAQDSVQIGNRILVISGKYAGIIGQIRDIQNNVADVVTQIPKQDSGLIISITLWELVPYFLAGDYVKIHWLDCFGMVITMDHKEHKINTSAFSLQFYTAPHHFFQLKHGGAMRRGLVTQISGGRAEIIDKTNGQRVLIDQDDIAVSGIQTTALPKPERNGIWEGRRVSIIRGPLKGYHGLIKADDGSSVDIELDAKLMSHGPLRQRVKLDDIQLEHMSIALSSRSNLMPPPEDLPRSITPEPVEHKESASSPWSLPQGPEEIQERLCEECIPFYVRGVPTSSLHAKIEGLGAKTVPAARQKIEAQLNEVVISVIQRGRPTQISINPTYIIPWPPSKSNKVLIIGHRWTGQVGKVIESKHGCCTVELEASGAVSYLYEQDVVNLLMK</sequence>
<accession>A0ACC0TRU5</accession>
<organism evidence="1 2">
    <name type="scientific">Russula earlei</name>
    <dbReference type="NCBI Taxonomy" id="71964"/>
    <lineage>
        <taxon>Eukaryota</taxon>
        <taxon>Fungi</taxon>
        <taxon>Dikarya</taxon>
        <taxon>Basidiomycota</taxon>
        <taxon>Agaricomycotina</taxon>
        <taxon>Agaricomycetes</taxon>
        <taxon>Russulales</taxon>
        <taxon>Russulaceae</taxon>
        <taxon>Russula</taxon>
    </lineage>
</organism>